<dbReference type="Gene3D" id="3.40.50.10140">
    <property type="entry name" value="Toll/interleukin-1 receptor homology (TIR) domain"/>
    <property type="match status" value="1"/>
</dbReference>
<sequence>MEAAMEYQVFLNFRTEDTHGFTKNLYDALDQAGILPFMDEYHEPLASWRAIERSLIAIIVFSKDYASSSRCLVELLQIMKYHRTQAQVVIPIFYNVDPFNVQHQIGRYGEVVGQYERISTMSHPEWLRRDLTEAANFDGYDNATFGNDDELIARIVADVDHMLVD</sequence>
<dbReference type="Proteomes" id="UP001293593">
    <property type="component" value="Unassembled WGS sequence"/>
</dbReference>
<evidence type="ECO:0000313" key="7">
    <source>
        <dbReference type="Proteomes" id="UP001293593"/>
    </source>
</evidence>
<dbReference type="SUPFAM" id="SSF52200">
    <property type="entry name" value="Toll/Interleukin receptor TIR domain"/>
    <property type="match status" value="1"/>
</dbReference>
<comment type="catalytic activity">
    <reaction evidence="4">
        <text>NAD(+) + H2O = ADP-D-ribose + nicotinamide + H(+)</text>
        <dbReference type="Rhea" id="RHEA:16301"/>
        <dbReference type="ChEBI" id="CHEBI:15377"/>
        <dbReference type="ChEBI" id="CHEBI:15378"/>
        <dbReference type="ChEBI" id="CHEBI:17154"/>
        <dbReference type="ChEBI" id="CHEBI:57540"/>
        <dbReference type="ChEBI" id="CHEBI:57967"/>
        <dbReference type="EC" id="3.2.2.6"/>
    </reaction>
    <physiologicalReaction direction="left-to-right" evidence="4">
        <dbReference type="Rhea" id="RHEA:16302"/>
    </physiologicalReaction>
</comment>
<dbReference type="SMART" id="SM00255">
    <property type="entry name" value="TIR"/>
    <property type="match status" value="1"/>
</dbReference>
<dbReference type="GO" id="GO:0061809">
    <property type="term" value="F:NAD+ nucleosidase activity, cyclic ADP-ribose generating"/>
    <property type="evidence" value="ECO:0007669"/>
    <property type="project" value="UniProtKB-EC"/>
</dbReference>
<dbReference type="InterPro" id="IPR035897">
    <property type="entry name" value="Toll_tir_struct_dom_sf"/>
</dbReference>
<name>A0AAE1MMR5_9FABA</name>
<evidence type="ECO:0000256" key="3">
    <source>
        <dbReference type="ARBA" id="ARBA00023027"/>
    </source>
</evidence>
<keyword evidence="3" id="KW-0520">NAD</keyword>
<dbReference type="PANTHER" id="PTHR32009:SF39">
    <property type="entry name" value="TIR DOMAIN-CONTAINING PROTEIN"/>
    <property type="match status" value="1"/>
</dbReference>
<evidence type="ECO:0000256" key="1">
    <source>
        <dbReference type="ARBA" id="ARBA00011982"/>
    </source>
</evidence>
<dbReference type="GO" id="GO:0007165">
    <property type="term" value="P:signal transduction"/>
    <property type="evidence" value="ECO:0007669"/>
    <property type="project" value="InterPro"/>
</dbReference>
<dbReference type="EMBL" id="JAWXYG010000006">
    <property type="protein sequence ID" value="KAK4270115.1"/>
    <property type="molecule type" value="Genomic_DNA"/>
</dbReference>
<organism evidence="6 7">
    <name type="scientific">Acacia crassicarpa</name>
    <name type="common">northern wattle</name>
    <dbReference type="NCBI Taxonomy" id="499986"/>
    <lineage>
        <taxon>Eukaryota</taxon>
        <taxon>Viridiplantae</taxon>
        <taxon>Streptophyta</taxon>
        <taxon>Embryophyta</taxon>
        <taxon>Tracheophyta</taxon>
        <taxon>Spermatophyta</taxon>
        <taxon>Magnoliopsida</taxon>
        <taxon>eudicotyledons</taxon>
        <taxon>Gunneridae</taxon>
        <taxon>Pentapetalae</taxon>
        <taxon>rosids</taxon>
        <taxon>fabids</taxon>
        <taxon>Fabales</taxon>
        <taxon>Fabaceae</taxon>
        <taxon>Caesalpinioideae</taxon>
        <taxon>mimosoid clade</taxon>
        <taxon>Acacieae</taxon>
        <taxon>Acacia</taxon>
    </lineage>
</organism>
<keyword evidence="2" id="KW-0378">Hydrolase</keyword>
<evidence type="ECO:0000313" key="6">
    <source>
        <dbReference type="EMBL" id="KAK4270115.1"/>
    </source>
</evidence>
<dbReference type="EC" id="3.2.2.6" evidence="1"/>
<gene>
    <name evidence="6" type="ORF">QN277_023194</name>
</gene>
<reference evidence="6" key="1">
    <citation type="submission" date="2023-10" db="EMBL/GenBank/DDBJ databases">
        <title>Chromosome-level genome of the transformable northern wattle, Acacia crassicarpa.</title>
        <authorList>
            <person name="Massaro I."/>
            <person name="Sinha N.R."/>
            <person name="Poethig S."/>
            <person name="Leichty A.R."/>
        </authorList>
    </citation>
    <scope>NUCLEOTIDE SEQUENCE</scope>
    <source>
        <strain evidence="6">Acra3RX</strain>
        <tissue evidence="6">Leaf</tissue>
    </source>
</reference>
<proteinExistence type="predicted"/>
<protein>
    <recommendedName>
        <fullName evidence="1">ADP-ribosyl cyclase/cyclic ADP-ribose hydrolase</fullName>
        <ecNumber evidence="1">3.2.2.6</ecNumber>
    </recommendedName>
</protein>
<accession>A0AAE1MMR5</accession>
<dbReference type="PROSITE" id="PS50104">
    <property type="entry name" value="TIR"/>
    <property type="match status" value="1"/>
</dbReference>
<keyword evidence="7" id="KW-1185">Reference proteome</keyword>
<dbReference type="InterPro" id="IPR000157">
    <property type="entry name" value="TIR_dom"/>
</dbReference>
<feature type="domain" description="TIR" evidence="5">
    <location>
        <begin position="5"/>
        <end position="163"/>
    </location>
</feature>
<evidence type="ECO:0000259" key="5">
    <source>
        <dbReference type="PROSITE" id="PS50104"/>
    </source>
</evidence>
<evidence type="ECO:0000256" key="2">
    <source>
        <dbReference type="ARBA" id="ARBA00022801"/>
    </source>
</evidence>
<dbReference type="Pfam" id="PF01582">
    <property type="entry name" value="TIR"/>
    <property type="match status" value="1"/>
</dbReference>
<evidence type="ECO:0000256" key="4">
    <source>
        <dbReference type="ARBA" id="ARBA00047304"/>
    </source>
</evidence>
<dbReference type="AlphaFoldDB" id="A0AAE1MMR5"/>
<dbReference type="PANTHER" id="PTHR32009">
    <property type="entry name" value="TMV RESISTANCE PROTEIN N-LIKE"/>
    <property type="match status" value="1"/>
</dbReference>
<comment type="caution">
    <text evidence="6">The sequence shown here is derived from an EMBL/GenBank/DDBJ whole genome shotgun (WGS) entry which is preliminary data.</text>
</comment>